<keyword evidence="4" id="KW-1185">Reference proteome</keyword>
<dbReference type="InParanoid" id="A0A2K1JKB6"/>
<gene>
    <name evidence="2" type="ORF">PHYPA_016851</name>
</gene>
<reference evidence="2 4" key="1">
    <citation type="journal article" date="2008" name="Science">
        <title>The Physcomitrella genome reveals evolutionary insights into the conquest of land by plants.</title>
        <authorList>
            <person name="Rensing S."/>
            <person name="Lang D."/>
            <person name="Zimmer A."/>
            <person name="Terry A."/>
            <person name="Salamov A."/>
            <person name="Shapiro H."/>
            <person name="Nishiyama T."/>
            <person name="Perroud P.-F."/>
            <person name="Lindquist E."/>
            <person name="Kamisugi Y."/>
            <person name="Tanahashi T."/>
            <person name="Sakakibara K."/>
            <person name="Fujita T."/>
            <person name="Oishi K."/>
            <person name="Shin-I T."/>
            <person name="Kuroki Y."/>
            <person name="Toyoda A."/>
            <person name="Suzuki Y."/>
            <person name="Hashimoto A."/>
            <person name="Yamaguchi K."/>
            <person name="Sugano A."/>
            <person name="Kohara Y."/>
            <person name="Fujiyama A."/>
            <person name="Anterola A."/>
            <person name="Aoki S."/>
            <person name="Ashton N."/>
            <person name="Barbazuk W.B."/>
            <person name="Barker E."/>
            <person name="Bennetzen J."/>
            <person name="Bezanilla M."/>
            <person name="Blankenship R."/>
            <person name="Cho S.H."/>
            <person name="Dutcher S."/>
            <person name="Estelle M."/>
            <person name="Fawcett J.A."/>
            <person name="Gundlach H."/>
            <person name="Hanada K."/>
            <person name="Heyl A."/>
            <person name="Hicks K.A."/>
            <person name="Hugh J."/>
            <person name="Lohr M."/>
            <person name="Mayer K."/>
            <person name="Melkozernov A."/>
            <person name="Murata T."/>
            <person name="Nelson D."/>
            <person name="Pils B."/>
            <person name="Prigge M."/>
            <person name="Reiss B."/>
            <person name="Renner T."/>
            <person name="Rombauts S."/>
            <person name="Rushton P."/>
            <person name="Sanderfoot A."/>
            <person name="Schween G."/>
            <person name="Shiu S.-H."/>
            <person name="Stueber K."/>
            <person name="Theodoulou F.L."/>
            <person name="Tu H."/>
            <person name="Van de Peer Y."/>
            <person name="Verrier P.J."/>
            <person name="Waters E."/>
            <person name="Wood A."/>
            <person name="Yang L."/>
            <person name="Cove D."/>
            <person name="Cuming A."/>
            <person name="Hasebe M."/>
            <person name="Lucas S."/>
            <person name="Mishler D.B."/>
            <person name="Reski R."/>
            <person name="Grigoriev I."/>
            <person name="Quatrano R.S."/>
            <person name="Boore J.L."/>
        </authorList>
    </citation>
    <scope>NUCLEOTIDE SEQUENCE [LARGE SCALE GENOMIC DNA]</scope>
    <source>
        <strain evidence="3 4">cv. Gransden 2004</strain>
    </source>
</reference>
<organism evidence="2">
    <name type="scientific">Physcomitrium patens</name>
    <name type="common">Spreading-leaved earth moss</name>
    <name type="synonym">Physcomitrella patens</name>
    <dbReference type="NCBI Taxonomy" id="3218"/>
    <lineage>
        <taxon>Eukaryota</taxon>
        <taxon>Viridiplantae</taxon>
        <taxon>Streptophyta</taxon>
        <taxon>Embryophyta</taxon>
        <taxon>Bryophyta</taxon>
        <taxon>Bryophytina</taxon>
        <taxon>Bryopsida</taxon>
        <taxon>Funariidae</taxon>
        <taxon>Funariales</taxon>
        <taxon>Funariaceae</taxon>
        <taxon>Physcomitrium</taxon>
    </lineage>
</organism>
<feature type="compositionally biased region" description="Polar residues" evidence="1">
    <location>
        <begin position="1"/>
        <end position="16"/>
    </location>
</feature>
<protein>
    <submittedName>
        <fullName evidence="2 3">Uncharacterized protein</fullName>
    </submittedName>
</protein>
<reference evidence="2 4" key="2">
    <citation type="journal article" date="2018" name="Plant J.">
        <title>The Physcomitrella patens chromosome-scale assembly reveals moss genome structure and evolution.</title>
        <authorList>
            <person name="Lang D."/>
            <person name="Ullrich K.K."/>
            <person name="Murat F."/>
            <person name="Fuchs J."/>
            <person name="Jenkins J."/>
            <person name="Haas F.B."/>
            <person name="Piednoel M."/>
            <person name="Gundlach H."/>
            <person name="Van Bel M."/>
            <person name="Meyberg R."/>
            <person name="Vives C."/>
            <person name="Morata J."/>
            <person name="Symeonidi A."/>
            <person name="Hiss M."/>
            <person name="Muchero W."/>
            <person name="Kamisugi Y."/>
            <person name="Saleh O."/>
            <person name="Blanc G."/>
            <person name="Decker E.L."/>
            <person name="van Gessel N."/>
            <person name="Grimwood J."/>
            <person name="Hayes R.D."/>
            <person name="Graham S.W."/>
            <person name="Gunter L.E."/>
            <person name="McDaniel S.F."/>
            <person name="Hoernstein S.N.W."/>
            <person name="Larsson A."/>
            <person name="Li F.W."/>
            <person name="Perroud P.F."/>
            <person name="Phillips J."/>
            <person name="Ranjan P."/>
            <person name="Rokshar D.S."/>
            <person name="Rothfels C.J."/>
            <person name="Schneider L."/>
            <person name="Shu S."/>
            <person name="Stevenson D.W."/>
            <person name="Thummler F."/>
            <person name="Tillich M."/>
            <person name="Villarreal Aguilar J.C."/>
            <person name="Widiez T."/>
            <person name="Wong G.K."/>
            <person name="Wymore A."/>
            <person name="Zhang Y."/>
            <person name="Zimmer A.D."/>
            <person name="Quatrano R.S."/>
            <person name="Mayer K.F.X."/>
            <person name="Goodstein D."/>
            <person name="Casacuberta J.M."/>
            <person name="Vandepoele K."/>
            <person name="Reski R."/>
            <person name="Cuming A.C."/>
            <person name="Tuskan G.A."/>
            <person name="Maumus F."/>
            <person name="Salse J."/>
            <person name="Schmutz J."/>
            <person name="Rensing S.A."/>
        </authorList>
    </citation>
    <scope>NUCLEOTIDE SEQUENCE [LARGE SCALE GENOMIC DNA]</scope>
    <source>
        <strain evidence="3 4">cv. Gransden 2004</strain>
    </source>
</reference>
<dbReference type="Proteomes" id="UP000006727">
    <property type="component" value="Chromosome 13"/>
</dbReference>
<name>A0A2K1JKB6_PHYPA</name>
<sequence>MAKGTSALQSPVEQSLPSPPKKPISFHVHCCSPASDWLLLVSLLVCCWLVLRCLWKVLLPDMRLVEIPPTQLLHSGEPLVSTTVTATILTLQSLLF</sequence>
<dbReference type="Gramene" id="Pp3c13_1790V3.1">
    <property type="protein sequence ID" value="Pp3c13_1790V3.1"/>
    <property type="gene ID" value="Pp3c13_1790"/>
</dbReference>
<evidence type="ECO:0000313" key="4">
    <source>
        <dbReference type="Proteomes" id="UP000006727"/>
    </source>
</evidence>
<accession>A0A2K1JKB6</accession>
<dbReference type="AlphaFoldDB" id="A0A2K1JKB6"/>
<evidence type="ECO:0000313" key="2">
    <source>
        <dbReference type="EMBL" id="PNR42022.1"/>
    </source>
</evidence>
<proteinExistence type="predicted"/>
<dbReference type="EMBL" id="ABEU02000013">
    <property type="protein sequence ID" value="PNR42022.1"/>
    <property type="molecule type" value="Genomic_DNA"/>
</dbReference>
<evidence type="ECO:0000313" key="3">
    <source>
        <dbReference type="EnsemblPlants" id="Pp3c13_1790V3.1"/>
    </source>
</evidence>
<evidence type="ECO:0000256" key="1">
    <source>
        <dbReference type="SAM" id="MobiDB-lite"/>
    </source>
</evidence>
<feature type="region of interest" description="Disordered" evidence="1">
    <location>
        <begin position="1"/>
        <end position="21"/>
    </location>
</feature>
<reference evidence="3" key="3">
    <citation type="submission" date="2020-12" db="UniProtKB">
        <authorList>
            <consortium name="EnsemblPlants"/>
        </authorList>
    </citation>
    <scope>IDENTIFICATION</scope>
</reference>
<dbReference type="EnsemblPlants" id="Pp3c13_1790V3.1">
    <property type="protein sequence ID" value="Pp3c13_1790V3.1"/>
    <property type="gene ID" value="Pp3c13_1790"/>
</dbReference>